<keyword evidence="8" id="KW-1185">Reference proteome</keyword>
<dbReference type="PROSITE" id="PS50850">
    <property type="entry name" value="MFS"/>
    <property type="match status" value="1"/>
</dbReference>
<comment type="caution">
    <text evidence="7">The sequence shown here is derived from an EMBL/GenBank/DDBJ whole genome shotgun (WGS) entry which is preliminary data.</text>
</comment>
<keyword evidence="2 5" id="KW-0812">Transmembrane</keyword>
<feature type="transmembrane region" description="Helical" evidence="5">
    <location>
        <begin position="224"/>
        <end position="245"/>
    </location>
</feature>
<dbReference type="InterPro" id="IPR001958">
    <property type="entry name" value="Tet-R_TetA/multi-R_MdtG-like"/>
</dbReference>
<comment type="subcellular location">
    <subcellularLocation>
        <location evidence="1">Membrane</location>
        <topology evidence="1">Multi-pass membrane protein</topology>
    </subcellularLocation>
</comment>
<keyword evidence="4 5" id="KW-0472">Membrane</keyword>
<sequence>MNFKIPKKPDIKNPRSALAVLFITVFLDLLGFGLIIPILPIFAKELGANGLMIGIIASSYSLMQFLFSGFWGALSDRIGRRPVILTSILIMVVAYLVFGHAHSLLLLLLSRILSGLGAANLSAAQAFISDVSTPENRAKNFGLIGAAFGLGFIVGPPVGGWLKDSFGIQWVGYAAAFFSLINFLLALLILPESLPQKNTGSRLWQNPFKNIIDAVLDTRVSPLFIINIIFITAFSMMQITAAILWHERFSLSDAEVGYTFAFVGALAVIIQGTLLGRFTARYQEKKLLAAGTVLMAFGLLSMPFVPIHLFVPLELLALVLIGFGNAFINPMLSTLLSSEVSSLQQGYYLGTLQSSGSFARLIGPILGGTIYDLHYTMPYVAGFLLMAVCFMLSLRLHNRIAQNPT</sequence>
<dbReference type="PRINTS" id="PR01035">
    <property type="entry name" value="TCRTETA"/>
</dbReference>
<evidence type="ECO:0000313" key="8">
    <source>
        <dbReference type="Proteomes" id="UP000253517"/>
    </source>
</evidence>
<dbReference type="SUPFAM" id="SSF103473">
    <property type="entry name" value="MFS general substrate transporter"/>
    <property type="match status" value="1"/>
</dbReference>
<feature type="transmembrane region" description="Helical" evidence="5">
    <location>
        <begin position="257"/>
        <end position="275"/>
    </location>
</feature>
<feature type="transmembrane region" description="Helical" evidence="5">
    <location>
        <begin position="315"/>
        <end position="336"/>
    </location>
</feature>
<dbReference type="InterPro" id="IPR036259">
    <property type="entry name" value="MFS_trans_sf"/>
</dbReference>
<dbReference type="PANTHER" id="PTHR24002">
    <property type="entry name" value="SOLUTE CARRIER FAMILY 22 MEMBER 18"/>
    <property type="match status" value="1"/>
</dbReference>
<dbReference type="GO" id="GO:0016020">
    <property type="term" value="C:membrane"/>
    <property type="evidence" value="ECO:0007669"/>
    <property type="project" value="UniProtKB-SubCell"/>
</dbReference>
<evidence type="ECO:0000259" key="6">
    <source>
        <dbReference type="PROSITE" id="PS50850"/>
    </source>
</evidence>
<dbReference type="CDD" id="cd17330">
    <property type="entry name" value="MFS_SLC46_TetA_like"/>
    <property type="match status" value="1"/>
</dbReference>
<feature type="domain" description="Major facilitator superfamily (MFS) profile" evidence="6">
    <location>
        <begin position="17"/>
        <end position="399"/>
    </location>
</feature>
<dbReference type="AlphaFoldDB" id="A0A368ZYY9"/>
<dbReference type="RefSeq" id="WP_114366507.1">
    <property type="nucleotide sequence ID" value="NZ_BHZF01000004.1"/>
</dbReference>
<evidence type="ECO:0000256" key="3">
    <source>
        <dbReference type="ARBA" id="ARBA00022989"/>
    </source>
</evidence>
<dbReference type="InterPro" id="IPR020846">
    <property type="entry name" value="MFS_dom"/>
</dbReference>
<feature type="transmembrane region" description="Helical" evidence="5">
    <location>
        <begin position="377"/>
        <end position="396"/>
    </location>
</feature>
<dbReference type="PANTHER" id="PTHR24002:SF3">
    <property type="entry name" value="SOLUTE CARRIER FAMILY 22 MEMBER 18"/>
    <property type="match status" value="1"/>
</dbReference>
<evidence type="ECO:0000256" key="2">
    <source>
        <dbReference type="ARBA" id="ARBA00022692"/>
    </source>
</evidence>
<evidence type="ECO:0000256" key="4">
    <source>
        <dbReference type="ARBA" id="ARBA00023136"/>
    </source>
</evidence>
<accession>A0A368ZYY9</accession>
<organism evidence="7 8">
    <name type="scientific">Schleiferia thermophila</name>
    <dbReference type="NCBI Taxonomy" id="884107"/>
    <lineage>
        <taxon>Bacteria</taxon>
        <taxon>Pseudomonadati</taxon>
        <taxon>Bacteroidota</taxon>
        <taxon>Flavobacteriia</taxon>
        <taxon>Flavobacteriales</taxon>
        <taxon>Schleiferiaceae</taxon>
        <taxon>Schleiferia</taxon>
    </lineage>
</organism>
<feature type="transmembrane region" description="Helical" evidence="5">
    <location>
        <begin position="83"/>
        <end position="102"/>
    </location>
</feature>
<feature type="transmembrane region" description="Helical" evidence="5">
    <location>
        <begin position="170"/>
        <end position="190"/>
    </location>
</feature>
<dbReference type="EMBL" id="QPJS01000005">
    <property type="protein sequence ID" value="RCX02153.1"/>
    <property type="molecule type" value="Genomic_DNA"/>
</dbReference>
<gene>
    <name evidence="7" type="ORF">DES35_105125</name>
</gene>
<keyword evidence="3 5" id="KW-1133">Transmembrane helix</keyword>
<feature type="transmembrane region" description="Helical" evidence="5">
    <location>
        <begin position="108"/>
        <end position="128"/>
    </location>
</feature>
<dbReference type="Pfam" id="PF07690">
    <property type="entry name" value="MFS_1"/>
    <property type="match status" value="1"/>
</dbReference>
<feature type="transmembrane region" description="Helical" evidence="5">
    <location>
        <begin position="20"/>
        <end position="43"/>
    </location>
</feature>
<feature type="transmembrane region" description="Helical" evidence="5">
    <location>
        <begin position="348"/>
        <end position="371"/>
    </location>
</feature>
<dbReference type="GO" id="GO:0022857">
    <property type="term" value="F:transmembrane transporter activity"/>
    <property type="evidence" value="ECO:0007669"/>
    <property type="project" value="InterPro"/>
</dbReference>
<feature type="transmembrane region" description="Helical" evidence="5">
    <location>
        <begin position="49"/>
        <end position="71"/>
    </location>
</feature>
<dbReference type="Proteomes" id="UP000253517">
    <property type="component" value="Unassembled WGS sequence"/>
</dbReference>
<feature type="transmembrane region" description="Helical" evidence="5">
    <location>
        <begin position="140"/>
        <end position="158"/>
    </location>
</feature>
<feature type="transmembrane region" description="Helical" evidence="5">
    <location>
        <begin position="287"/>
        <end position="309"/>
    </location>
</feature>
<name>A0A368ZYY9_9FLAO</name>
<proteinExistence type="predicted"/>
<dbReference type="InterPro" id="IPR011701">
    <property type="entry name" value="MFS"/>
</dbReference>
<evidence type="ECO:0000256" key="1">
    <source>
        <dbReference type="ARBA" id="ARBA00004141"/>
    </source>
</evidence>
<evidence type="ECO:0000256" key="5">
    <source>
        <dbReference type="SAM" id="Phobius"/>
    </source>
</evidence>
<evidence type="ECO:0000313" key="7">
    <source>
        <dbReference type="EMBL" id="RCX02153.1"/>
    </source>
</evidence>
<dbReference type="Gene3D" id="1.20.1250.20">
    <property type="entry name" value="MFS general substrate transporter like domains"/>
    <property type="match status" value="1"/>
</dbReference>
<reference evidence="7 8" key="1">
    <citation type="submission" date="2018-07" db="EMBL/GenBank/DDBJ databases">
        <title>Genomic Encyclopedia of Type Strains, Phase IV (KMG-IV): sequencing the most valuable type-strain genomes for metagenomic binning, comparative biology and taxonomic classification.</title>
        <authorList>
            <person name="Goeker M."/>
        </authorList>
    </citation>
    <scope>NUCLEOTIDE SEQUENCE [LARGE SCALE GENOMIC DNA]</scope>
    <source>
        <strain evidence="7 8">DSM 21410</strain>
    </source>
</reference>
<protein>
    <submittedName>
        <fullName evidence="7">Multidrug resistance protein</fullName>
    </submittedName>
</protein>